<feature type="compositionally biased region" description="Polar residues" evidence="7">
    <location>
        <begin position="1552"/>
        <end position="1561"/>
    </location>
</feature>
<evidence type="ECO:0000256" key="2">
    <source>
        <dbReference type="ARBA" id="ARBA00022490"/>
    </source>
</evidence>
<gene>
    <name evidence="9" type="ORF">CRENBAI_018331</name>
</gene>
<dbReference type="EMBL" id="JAHHUM010000870">
    <property type="protein sequence ID" value="KAK5616852.1"/>
    <property type="molecule type" value="Genomic_DNA"/>
</dbReference>
<evidence type="ECO:0000313" key="9">
    <source>
        <dbReference type="EMBL" id="KAK5616852.1"/>
    </source>
</evidence>
<keyword evidence="10" id="KW-1185">Reference proteome</keyword>
<dbReference type="GO" id="GO:0005737">
    <property type="term" value="C:cytoplasm"/>
    <property type="evidence" value="ECO:0007669"/>
    <property type="project" value="UniProtKB-SubCell"/>
</dbReference>
<keyword evidence="4 6" id="KW-0175">Coiled coil</keyword>
<dbReference type="PANTHER" id="PTHR18947:SF35">
    <property type="entry name" value="COILED-COIL DOMAIN-CONTAINING PROTEIN 88B"/>
    <property type="match status" value="1"/>
</dbReference>
<organism evidence="9 10">
    <name type="scientific">Crenichthys baileyi</name>
    <name type="common">White River springfish</name>
    <dbReference type="NCBI Taxonomy" id="28760"/>
    <lineage>
        <taxon>Eukaryota</taxon>
        <taxon>Metazoa</taxon>
        <taxon>Chordata</taxon>
        <taxon>Craniata</taxon>
        <taxon>Vertebrata</taxon>
        <taxon>Euteleostomi</taxon>
        <taxon>Actinopterygii</taxon>
        <taxon>Neopterygii</taxon>
        <taxon>Teleostei</taxon>
        <taxon>Neoteleostei</taxon>
        <taxon>Acanthomorphata</taxon>
        <taxon>Ovalentaria</taxon>
        <taxon>Atherinomorphae</taxon>
        <taxon>Cyprinodontiformes</taxon>
        <taxon>Goodeidae</taxon>
        <taxon>Crenichthys</taxon>
    </lineage>
</organism>
<name>A0AAV9S6J5_9TELE</name>
<feature type="compositionally biased region" description="Basic and acidic residues" evidence="7">
    <location>
        <begin position="577"/>
        <end position="596"/>
    </location>
</feature>
<protein>
    <recommendedName>
        <fullName evidence="8">HOOK N-terminal domain-containing protein</fullName>
    </recommendedName>
</protein>
<reference evidence="9 10" key="1">
    <citation type="submission" date="2021-06" db="EMBL/GenBank/DDBJ databases">
        <authorList>
            <person name="Palmer J.M."/>
        </authorList>
    </citation>
    <scope>NUCLEOTIDE SEQUENCE [LARGE SCALE GENOMIC DNA]</scope>
    <source>
        <strain evidence="9 10">MEX-2019</strain>
        <tissue evidence="9">Muscle</tissue>
    </source>
</reference>
<accession>A0AAV9S6J5</accession>
<dbReference type="Gene3D" id="1.10.418.10">
    <property type="entry name" value="Calponin-like domain"/>
    <property type="match status" value="1"/>
</dbReference>
<dbReference type="GO" id="GO:0031122">
    <property type="term" value="P:cytoplasmic microtubule organization"/>
    <property type="evidence" value="ECO:0007669"/>
    <property type="project" value="TreeGrafter"/>
</dbReference>
<feature type="coiled-coil region" evidence="6">
    <location>
        <begin position="1094"/>
        <end position="1128"/>
    </location>
</feature>
<keyword evidence="2" id="KW-0963">Cytoplasm</keyword>
<feature type="domain" description="HOOK N-terminal" evidence="8">
    <location>
        <begin position="50"/>
        <end position="176"/>
    </location>
</feature>
<feature type="coiled-coil region" evidence="6">
    <location>
        <begin position="779"/>
        <end position="914"/>
    </location>
</feature>
<feature type="compositionally biased region" description="Basic and acidic residues" evidence="7">
    <location>
        <begin position="1588"/>
        <end position="1597"/>
    </location>
</feature>
<dbReference type="InterPro" id="IPR036872">
    <property type="entry name" value="CH_dom_sf"/>
</dbReference>
<feature type="coiled-coil region" evidence="6">
    <location>
        <begin position="478"/>
        <end position="551"/>
    </location>
</feature>
<feature type="compositionally biased region" description="Basic and acidic residues" evidence="7">
    <location>
        <begin position="695"/>
        <end position="714"/>
    </location>
</feature>
<keyword evidence="3" id="KW-0344">Guanine-nucleotide releasing factor</keyword>
<dbReference type="GO" id="GO:0030705">
    <property type="term" value="P:cytoskeleton-dependent intracellular transport"/>
    <property type="evidence" value="ECO:0007669"/>
    <property type="project" value="InterPro"/>
</dbReference>
<feature type="compositionally biased region" description="Polar residues" evidence="7">
    <location>
        <begin position="1022"/>
        <end position="1054"/>
    </location>
</feature>
<dbReference type="GO" id="GO:0051959">
    <property type="term" value="F:dynein light intermediate chain binding"/>
    <property type="evidence" value="ECO:0007669"/>
    <property type="project" value="TreeGrafter"/>
</dbReference>
<feature type="region of interest" description="Disordered" evidence="7">
    <location>
        <begin position="1467"/>
        <end position="1613"/>
    </location>
</feature>
<comment type="caution">
    <text evidence="9">The sequence shown here is derived from an EMBL/GenBank/DDBJ whole genome shotgun (WGS) entry which is preliminary data.</text>
</comment>
<dbReference type="Proteomes" id="UP001311232">
    <property type="component" value="Unassembled WGS sequence"/>
</dbReference>
<dbReference type="Gene3D" id="1.10.287.1490">
    <property type="match status" value="1"/>
</dbReference>
<evidence type="ECO:0000256" key="4">
    <source>
        <dbReference type="ARBA" id="ARBA00023054"/>
    </source>
</evidence>
<feature type="region of interest" description="Disordered" evidence="7">
    <location>
        <begin position="692"/>
        <end position="714"/>
    </location>
</feature>
<evidence type="ECO:0000256" key="1">
    <source>
        <dbReference type="ARBA" id="ARBA00004496"/>
    </source>
</evidence>
<sequence length="1613" mass="184117">MESGLKEIIEEFMGSALAQWIQLFENMVENESSIQLYNQYMEVNSGSQSALDRYKRLTNGVFLNEVMRIIDPNPKVERLYNSGRDDHMLRVQNFSILSRHLRAFYQEDLQQLILVPLPNVAILGQDPLTEAAVEELRGLLLLLLGCAVQCENKETFIQQIQSLDIETQAAIAICIQQVTQDPRVVLPLQWEELAEAEGADLQLVFTSMVKQIQSMLAQRDTHLERIAELCQEREAHGDSTTAPLGGRNDDPPQSLALQLADSKAKLRRLKQQLEDKGDQILDYKQEIQTMEDQLKKLQKENRSLQSEVRGMRTLRDDLDCARERAARTEQLQAELQSCKHRLRSLELTRTQLKEQQHLCASLQETKSLLEEQLADAWARCSSIRELEKDNLLLRQRIMDVETERDTERQRVDELLEMNMSLEADLRQRRASRRGVSPPNVNLHQHFLQSELDSDEEFCELIDQKPLSVEVGEASTLRLLGAEQENAELRRRLEELQAQQEADFPDAKDELACLEVEHQKTLRELQNLKNENTTQKQRLEELLIELQHLQGKRTEEGVKKEKEKKGEVVRGVQGSETSRGEGEGRVRLMEEREKRGEIIGTQREAGVGEEGLHVQVGKGELCDEEIKTKRRGEAEGGQKELEKQEEEPQMENTGSETMKCPVEDNAEDTETHPDVCSSSSPDLQLLTSRLQEVQEEADRQAKSAQDLRSKLGEQSRKTWEAEQKLVLVEAELQRLKKAGESLVEARKHIEVLQSEGLAMEEELCRLRSQAELHRIQTTVIATLEGERAALERDRDTLRSTVDTLRAAQRKTDLLDLTIQTLRAELERQGRSLETSRRREEQLEVELREAALEAESLVRVRDQALLEVSRLEQDKDVCQSELDDERKEGRQREREAARLRQQLESTTLALEHSNQRAFALDAEHRRVCQQLTESKGLCARLQDLEKKLSFQLSSMEEVKLQLQEQHAEAQAKISSLSQEISSEQDHAQKLADEVNDLRQKLQRSEAKLKATTDSLKQSQEKAESLSQRLNTSESHPNSNSELSHKNTTSHLDQSPETSKDLAPCMTRRHTTGESERLLSERVLELEKERAVAAAGQEALQMRLSQSQEACEHLREQLEALRRHSLSLQDSCTSLQTLNTQLQVDQASLSSQHAKVLARCSDSEARRAALEAESKVWARERQESAARMEALRRDHERMTALQQQQEVELEELLEKYSQLRGSYRSLEAQHRELEGRYKELLDSKTQLEERETEIKLERQKMEAEAQKTLERERELQRLKDDNERLQAQQKDWLASQAEFLAQGSVLKAELSASQLEKTRLEGELSVLRETNQSLDLSNARLTSQYQLLTQLKGNMEEENRHLAEQNQSLLKENRALLEQSLERRDQHYSQQQEYQEKLSELRREKQKLVEKIMDQYRVLEPNMQPPTSKAKKSNWIADRMKKLIKPRGGGREGRALFTAAGSIENLADSNEFTSDTHTPKPDLCSAPVSPLPLRKTSSNPEPDISAPGTPNPSRSGPRRKLGSRHGWGIGLARGGSGISQSFSPGDNKTPPRQWLRSSQNSTTILWEGTGREKEAPHDATSLTSQESTEEEGGKDNHPSSDDTSAQERPADTSSVN</sequence>
<evidence type="ECO:0000313" key="10">
    <source>
        <dbReference type="Proteomes" id="UP001311232"/>
    </source>
</evidence>
<dbReference type="GO" id="GO:0005813">
    <property type="term" value="C:centrosome"/>
    <property type="evidence" value="ECO:0007669"/>
    <property type="project" value="TreeGrafter"/>
</dbReference>
<evidence type="ECO:0000256" key="3">
    <source>
        <dbReference type="ARBA" id="ARBA00022658"/>
    </source>
</evidence>
<proteinExistence type="inferred from homology"/>
<dbReference type="InterPro" id="IPR043936">
    <property type="entry name" value="HOOK_N"/>
</dbReference>
<dbReference type="GO" id="GO:0007165">
    <property type="term" value="P:signal transduction"/>
    <property type="evidence" value="ECO:0007669"/>
    <property type="project" value="UniProtKB-ARBA"/>
</dbReference>
<dbReference type="PANTHER" id="PTHR18947">
    <property type="entry name" value="HOOK PROTEINS"/>
    <property type="match status" value="1"/>
</dbReference>
<feature type="region of interest" description="Disordered" evidence="7">
    <location>
        <begin position="1005"/>
        <end position="1074"/>
    </location>
</feature>
<comment type="similarity">
    <text evidence="5">Belongs to the CCDC88 family.</text>
</comment>
<feature type="coiled-coil region" evidence="6">
    <location>
        <begin position="256"/>
        <end position="424"/>
    </location>
</feature>
<dbReference type="SUPFAM" id="SSF116907">
    <property type="entry name" value="Hook domain"/>
    <property type="match status" value="1"/>
</dbReference>
<evidence type="ECO:0000256" key="7">
    <source>
        <dbReference type="SAM" id="MobiDB-lite"/>
    </source>
</evidence>
<feature type="compositionally biased region" description="Basic and acidic residues" evidence="7">
    <location>
        <begin position="554"/>
        <end position="567"/>
    </location>
</feature>
<dbReference type="FunFam" id="1.10.418.10:FF:000035">
    <property type="entry name" value="girdin isoform X1"/>
    <property type="match status" value="1"/>
</dbReference>
<dbReference type="Pfam" id="PF19047">
    <property type="entry name" value="HOOK_N"/>
    <property type="match status" value="1"/>
</dbReference>
<feature type="coiled-coil region" evidence="6">
    <location>
        <begin position="1335"/>
        <end position="1415"/>
    </location>
</feature>
<evidence type="ECO:0000256" key="5">
    <source>
        <dbReference type="ARBA" id="ARBA00061299"/>
    </source>
</evidence>
<comment type="subcellular location">
    <subcellularLocation>
        <location evidence="1">Cytoplasm</location>
    </subcellularLocation>
</comment>
<feature type="compositionally biased region" description="Basic and acidic residues" evidence="7">
    <location>
        <begin position="619"/>
        <end position="641"/>
    </location>
</feature>
<feature type="coiled-coil region" evidence="6">
    <location>
        <begin position="1185"/>
        <end position="1292"/>
    </location>
</feature>
<evidence type="ECO:0000256" key="6">
    <source>
        <dbReference type="SAM" id="Coils"/>
    </source>
</evidence>
<dbReference type="GO" id="GO:0005085">
    <property type="term" value="F:guanyl-nucleotide exchange factor activity"/>
    <property type="evidence" value="ECO:0007669"/>
    <property type="project" value="UniProtKB-KW"/>
</dbReference>
<dbReference type="GO" id="GO:0008017">
    <property type="term" value="F:microtubule binding"/>
    <property type="evidence" value="ECO:0007669"/>
    <property type="project" value="TreeGrafter"/>
</dbReference>
<feature type="region of interest" description="Disordered" evidence="7">
    <location>
        <begin position="554"/>
        <end position="680"/>
    </location>
</feature>
<evidence type="ECO:0000259" key="8">
    <source>
        <dbReference type="Pfam" id="PF19047"/>
    </source>
</evidence>
<feature type="region of interest" description="Disordered" evidence="7">
    <location>
        <begin position="235"/>
        <end position="254"/>
    </location>
</feature>
<feature type="compositionally biased region" description="Gly residues" evidence="7">
    <location>
        <begin position="1522"/>
        <end position="1534"/>
    </location>
</feature>